<sequence length="112" mass="11939">MAQSPIGPALERIAARFAARLPSRLEQLEAHANALSQETYAPEMEALLVALHELAGTAPPLGYKDLGARAREAEIRLLEIKAMSGPPTDQDLAALRSMALALRETVPATGVQ</sequence>
<proteinExistence type="predicted"/>
<dbReference type="SUPFAM" id="SSF47226">
    <property type="entry name" value="Histidine-containing phosphotransfer domain, HPT domain"/>
    <property type="match status" value="1"/>
</dbReference>
<dbReference type="Gene3D" id="1.20.120.160">
    <property type="entry name" value="HPT domain"/>
    <property type="match status" value="1"/>
</dbReference>
<organism evidence="3 4">
    <name type="scientific">Rhodobium gokarnense</name>
    <dbReference type="NCBI Taxonomy" id="364296"/>
    <lineage>
        <taxon>Bacteria</taxon>
        <taxon>Pseudomonadati</taxon>
        <taxon>Pseudomonadota</taxon>
        <taxon>Alphaproteobacteria</taxon>
        <taxon>Hyphomicrobiales</taxon>
        <taxon>Rhodobiaceae</taxon>
        <taxon>Rhodobium</taxon>
    </lineage>
</organism>
<dbReference type="InterPro" id="IPR036641">
    <property type="entry name" value="HPT_dom_sf"/>
</dbReference>
<feature type="domain" description="HPt" evidence="2">
    <location>
        <begin position="15"/>
        <end position="104"/>
    </location>
</feature>
<evidence type="ECO:0000313" key="3">
    <source>
        <dbReference type="EMBL" id="MCW2307721.1"/>
    </source>
</evidence>
<reference evidence="4" key="1">
    <citation type="submission" date="2023-07" db="EMBL/GenBank/DDBJ databases">
        <title>Genome sequencing of Purple Non-Sulfur Bacteria from various extreme environments.</title>
        <authorList>
            <person name="Mayer M."/>
        </authorList>
    </citation>
    <scope>NUCLEOTIDE SEQUENCE [LARGE SCALE GENOMIC DNA]</scope>
    <source>
        <strain evidence="4">DSM 17935</strain>
    </source>
</reference>
<dbReference type="RefSeq" id="WP_264601364.1">
    <property type="nucleotide sequence ID" value="NZ_JAOQNS010000005.1"/>
</dbReference>
<keyword evidence="1" id="KW-0902">Two-component regulatory system</keyword>
<dbReference type="Proteomes" id="UP001209755">
    <property type="component" value="Unassembled WGS sequence"/>
</dbReference>
<name>A0ABT3HBG3_9HYPH</name>
<accession>A0ABT3HBG3</accession>
<dbReference type="EMBL" id="JAOQNS010000005">
    <property type="protein sequence ID" value="MCW2307721.1"/>
    <property type="molecule type" value="Genomic_DNA"/>
</dbReference>
<protein>
    <submittedName>
        <fullName evidence="3">HPt (Histidine-containing phosphotransfer) domain-containing protein</fullName>
    </submittedName>
</protein>
<keyword evidence="4" id="KW-1185">Reference proteome</keyword>
<gene>
    <name evidence="3" type="ORF">M2319_002058</name>
</gene>
<evidence type="ECO:0000313" key="4">
    <source>
        <dbReference type="Proteomes" id="UP001209755"/>
    </source>
</evidence>
<comment type="caution">
    <text evidence="3">The sequence shown here is derived from an EMBL/GenBank/DDBJ whole genome shotgun (WGS) entry which is preliminary data.</text>
</comment>
<evidence type="ECO:0000259" key="2">
    <source>
        <dbReference type="Pfam" id="PF01627"/>
    </source>
</evidence>
<evidence type="ECO:0000256" key="1">
    <source>
        <dbReference type="ARBA" id="ARBA00023012"/>
    </source>
</evidence>
<dbReference type="InterPro" id="IPR008207">
    <property type="entry name" value="Sig_transdc_His_kin_Hpt_dom"/>
</dbReference>
<dbReference type="Pfam" id="PF01627">
    <property type="entry name" value="Hpt"/>
    <property type="match status" value="1"/>
</dbReference>